<dbReference type="EMBL" id="JACGWO010000004">
    <property type="protein sequence ID" value="KAK4428447.1"/>
    <property type="molecule type" value="Genomic_DNA"/>
</dbReference>
<dbReference type="InterPro" id="IPR021410">
    <property type="entry name" value="FAF"/>
</dbReference>
<comment type="similarity">
    <text evidence="1">Belongs to the fantastic four family.</text>
</comment>
<keyword evidence="4" id="KW-1185">Reference proteome</keyword>
<dbReference type="AlphaFoldDB" id="A0AAE2CN99"/>
<evidence type="ECO:0000256" key="1">
    <source>
        <dbReference type="ARBA" id="ARBA00008690"/>
    </source>
</evidence>
<dbReference type="PANTHER" id="PTHR33155:SF75">
    <property type="entry name" value="OS02G0750800 PROTEIN"/>
    <property type="match status" value="1"/>
</dbReference>
<proteinExistence type="inferred from homology"/>
<protein>
    <recommendedName>
        <fullName evidence="2">FAF domain-containing protein</fullName>
    </recommendedName>
</protein>
<evidence type="ECO:0000259" key="2">
    <source>
        <dbReference type="Pfam" id="PF11250"/>
    </source>
</evidence>
<sequence length="193" mass="21551">MHSQELGDYIGVESCIDLIPDVADGVPWQGGGGGAVKTSRRRRREVAEKEYPPPIPMLARTENLPSHMPWVMRRYYTSDGRLVIKEEKVKRHEYFEAHRSNGRLVLNLIPLDDVVEESWKDHRAGEAEEEFLDDMAAPVDDEISGGDDQGVSDLTVEEEIPECYKYTGTPINPCGGFGVATVAVPAFRPPVRT</sequence>
<organism evidence="3 4">
    <name type="scientific">Sesamum alatum</name>
    <dbReference type="NCBI Taxonomy" id="300844"/>
    <lineage>
        <taxon>Eukaryota</taxon>
        <taxon>Viridiplantae</taxon>
        <taxon>Streptophyta</taxon>
        <taxon>Embryophyta</taxon>
        <taxon>Tracheophyta</taxon>
        <taxon>Spermatophyta</taxon>
        <taxon>Magnoliopsida</taxon>
        <taxon>eudicotyledons</taxon>
        <taxon>Gunneridae</taxon>
        <taxon>Pentapetalae</taxon>
        <taxon>asterids</taxon>
        <taxon>lamiids</taxon>
        <taxon>Lamiales</taxon>
        <taxon>Pedaliaceae</taxon>
        <taxon>Sesamum</taxon>
    </lineage>
</organism>
<evidence type="ECO:0000313" key="3">
    <source>
        <dbReference type="EMBL" id="KAK4428447.1"/>
    </source>
</evidence>
<name>A0AAE2CN99_9LAMI</name>
<gene>
    <name evidence="3" type="ORF">Salat_1144300</name>
</gene>
<dbReference type="Proteomes" id="UP001293254">
    <property type="component" value="Unassembled WGS sequence"/>
</dbReference>
<dbReference type="InterPro" id="IPR046431">
    <property type="entry name" value="FAF_dom"/>
</dbReference>
<dbReference type="Pfam" id="PF11250">
    <property type="entry name" value="FAF"/>
    <property type="match status" value="1"/>
</dbReference>
<reference evidence="3" key="2">
    <citation type="journal article" date="2024" name="Plant">
        <title>Genomic evolution and insights into agronomic trait innovations of Sesamum species.</title>
        <authorList>
            <person name="Miao H."/>
            <person name="Wang L."/>
            <person name="Qu L."/>
            <person name="Liu H."/>
            <person name="Sun Y."/>
            <person name="Le M."/>
            <person name="Wang Q."/>
            <person name="Wei S."/>
            <person name="Zheng Y."/>
            <person name="Lin W."/>
            <person name="Duan Y."/>
            <person name="Cao H."/>
            <person name="Xiong S."/>
            <person name="Wang X."/>
            <person name="Wei L."/>
            <person name="Li C."/>
            <person name="Ma Q."/>
            <person name="Ju M."/>
            <person name="Zhao R."/>
            <person name="Li G."/>
            <person name="Mu C."/>
            <person name="Tian Q."/>
            <person name="Mei H."/>
            <person name="Zhang T."/>
            <person name="Gao T."/>
            <person name="Zhang H."/>
        </authorList>
    </citation>
    <scope>NUCLEOTIDE SEQUENCE</scope>
    <source>
        <strain evidence="3">3651</strain>
    </source>
</reference>
<evidence type="ECO:0000313" key="4">
    <source>
        <dbReference type="Proteomes" id="UP001293254"/>
    </source>
</evidence>
<dbReference type="PANTHER" id="PTHR33155">
    <property type="entry name" value="FANTASTIC FOUR-LIKE PROTEIN (DUF3049)"/>
    <property type="match status" value="1"/>
</dbReference>
<reference evidence="3" key="1">
    <citation type="submission" date="2020-06" db="EMBL/GenBank/DDBJ databases">
        <authorList>
            <person name="Li T."/>
            <person name="Hu X."/>
            <person name="Zhang T."/>
            <person name="Song X."/>
            <person name="Zhang H."/>
            <person name="Dai N."/>
            <person name="Sheng W."/>
            <person name="Hou X."/>
            <person name="Wei L."/>
        </authorList>
    </citation>
    <scope>NUCLEOTIDE SEQUENCE</scope>
    <source>
        <strain evidence="3">3651</strain>
        <tissue evidence="3">Leaf</tissue>
    </source>
</reference>
<comment type="caution">
    <text evidence="3">The sequence shown here is derived from an EMBL/GenBank/DDBJ whole genome shotgun (WGS) entry which is preliminary data.</text>
</comment>
<feature type="domain" description="FAF" evidence="2">
    <location>
        <begin position="50"/>
        <end position="108"/>
    </location>
</feature>
<accession>A0AAE2CN99</accession>